<feature type="region of interest" description="Disordered" evidence="1">
    <location>
        <begin position="268"/>
        <end position="296"/>
    </location>
</feature>
<dbReference type="STRING" id="39966.A0A369JWS1"/>
<feature type="compositionally biased region" description="Pro residues" evidence="1">
    <location>
        <begin position="491"/>
        <end position="503"/>
    </location>
</feature>
<organism evidence="2 3">
    <name type="scientific">Hypsizygus marmoreus</name>
    <name type="common">White beech mushroom</name>
    <name type="synonym">Agaricus marmoreus</name>
    <dbReference type="NCBI Taxonomy" id="39966"/>
    <lineage>
        <taxon>Eukaryota</taxon>
        <taxon>Fungi</taxon>
        <taxon>Dikarya</taxon>
        <taxon>Basidiomycota</taxon>
        <taxon>Agaricomycotina</taxon>
        <taxon>Agaricomycetes</taxon>
        <taxon>Agaricomycetidae</taxon>
        <taxon>Agaricales</taxon>
        <taxon>Tricholomatineae</taxon>
        <taxon>Lyophyllaceae</taxon>
        <taxon>Hypsizygus</taxon>
    </lineage>
</organism>
<dbReference type="EMBL" id="LUEZ02000040">
    <property type="protein sequence ID" value="RDB26228.1"/>
    <property type="molecule type" value="Genomic_DNA"/>
</dbReference>
<feature type="region of interest" description="Disordered" evidence="1">
    <location>
        <begin position="388"/>
        <end position="447"/>
    </location>
</feature>
<accession>A0A369JWS1</accession>
<feature type="compositionally biased region" description="Polar residues" evidence="1">
    <location>
        <begin position="284"/>
        <end position="296"/>
    </location>
</feature>
<dbReference type="Proteomes" id="UP000076154">
    <property type="component" value="Unassembled WGS sequence"/>
</dbReference>
<dbReference type="OrthoDB" id="2687560at2759"/>
<evidence type="ECO:0000313" key="2">
    <source>
        <dbReference type="EMBL" id="RDB26228.1"/>
    </source>
</evidence>
<feature type="compositionally biased region" description="Basic and acidic residues" evidence="1">
    <location>
        <begin position="598"/>
        <end position="624"/>
    </location>
</feature>
<evidence type="ECO:0000256" key="1">
    <source>
        <dbReference type="SAM" id="MobiDB-lite"/>
    </source>
</evidence>
<gene>
    <name evidence="2" type="ORF">Hypma_006285</name>
</gene>
<keyword evidence="3" id="KW-1185">Reference proteome</keyword>
<proteinExistence type="predicted"/>
<feature type="region of interest" description="Disordered" evidence="1">
    <location>
        <begin position="558"/>
        <end position="581"/>
    </location>
</feature>
<comment type="caution">
    <text evidence="2">The sequence shown here is derived from an EMBL/GenBank/DDBJ whole genome shotgun (WGS) entry which is preliminary data.</text>
</comment>
<dbReference type="InParanoid" id="A0A369JWS1"/>
<feature type="region of interest" description="Disordered" evidence="1">
    <location>
        <begin position="460"/>
        <end position="510"/>
    </location>
</feature>
<feature type="region of interest" description="Disordered" evidence="1">
    <location>
        <begin position="109"/>
        <end position="132"/>
    </location>
</feature>
<feature type="compositionally biased region" description="Low complexity" evidence="1">
    <location>
        <begin position="403"/>
        <end position="412"/>
    </location>
</feature>
<feature type="compositionally biased region" description="Polar residues" evidence="1">
    <location>
        <begin position="473"/>
        <end position="487"/>
    </location>
</feature>
<reference evidence="2" key="1">
    <citation type="submission" date="2018-04" db="EMBL/GenBank/DDBJ databases">
        <title>Whole genome sequencing of Hypsizygus marmoreus.</title>
        <authorList>
            <person name="Choi I.-G."/>
            <person name="Min B."/>
            <person name="Kim J.-G."/>
            <person name="Kim S."/>
            <person name="Oh Y.-L."/>
            <person name="Kong W.-S."/>
            <person name="Park H."/>
            <person name="Jeong J."/>
            <person name="Song E.-S."/>
        </authorList>
    </citation>
    <scope>NUCLEOTIDE SEQUENCE [LARGE SCALE GENOMIC DNA]</scope>
    <source>
        <strain evidence="2">51987-8</strain>
    </source>
</reference>
<feature type="compositionally biased region" description="Polar residues" evidence="1">
    <location>
        <begin position="119"/>
        <end position="132"/>
    </location>
</feature>
<sequence>MTQCVEMQVSEDLLEPALRQRILRREWKRNKPHLPKSTSLPILQLIPFDRPVFTCHQCGFTNTLIPLCLWCYWTSDAAHHEFELSTPRPRRVSAPPRVFWKQATIPSLTPTSPSRLSHRTVTSKQTQPDATETQASFSMSLFKELRSSDNAMTKDMLSGQYALVPIKDDNPTTRCSQVNLKCEAHHKTIGDCDTPRQTDGGPETVAAGIVRNVARATSLVRPSFYTQPKVFDHSPLHLPQSAFPAFDKPRRTRRADDTLRAQEDIGLRGGTKSHKYDPHRSLRYSRSSPGVDRPSNTMHVIKTLSTKSLRSTHIVIDFNTLHESYDLIKHEHDDHPPASPKYNRFRKSSPTRDAPSVLEPTPMSASIPNPPVPAAPIAVAERPQSNPYLDYLSVPSQEPSPNTHTQTPTHTQTHTRAKSQPHPIATDTTGTTTPIKYNPVRLGHPSRPYYTAIRPNMSRPTSAVESFHPMSLPSDSVLSSHPSTTQRPVSLPAPAPAPAPSRAPSPGIFSVLSSTSAPELKFEDIPPRPSLSLSLPLSFSDHTHASTRYHSPFTFAPAMPRSSRSRSRPGHHTGFSLSGETELRMALARERIAGEGDRDGEVFRFREMGQGRESGRGRGEKKGGLGDLSLMKGVERLRRGLKDLVMGRVS</sequence>
<feature type="region of interest" description="Disordered" evidence="1">
    <location>
        <begin position="330"/>
        <end position="370"/>
    </location>
</feature>
<name>A0A369JWS1_HYPMA</name>
<feature type="region of interest" description="Disordered" evidence="1">
    <location>
        <begin position="598"/>
        <end position="630"/>
    </location>
</feature>
<evidence type="ECO:0000313" key="3">
    <source>
        <dbReference type="Proteomes" id="UP000076154"/>
    </source>
</evidence>
<protein>
    <submittedName>
        <fullName evidence="2">Uncharacterized protein</fullName>
    </submittedName>
</protein>
<dbReference type="AlphaFoldDB" id="A0A369JWS1"/>